<evidence type="ECO:0000313" key="2">
    <source>
        <dbReference type="Proteomes" id="UP001497700"/>
    </source>
</evidence>
<dbReference type="EMBL" id="MU393679">
    <property type="protein sequence ID" value="KAI4858854.1"/>
    <property type="molecule type" value="Genomic_DNA"/>
</dbReference>
<gene>
    <name evidence="1" type="ORF">F4820DRAFT_462931</name>
</gene>
<comment type="caution">
    <text evidence="1">The sequence shown here is derived from an EMBL/GenBank/DDBJ whole genome shotgun (WGS) entry which is preliminary data.</text>
</comment>
<evidence type="ECO:0000313" key="1">
    <source>
        <dbReference type="EMBL" id="KAI4858854.1"/>
    </source>
</evidence>
<organism evidence="1 2">
    <name type="scientific">Hypoxylon rubiginosum</name>
    <dbReference type="NCBI Taxonomy" id="110542"/>
    <lineage>
        <taxon>Eukaryota</taxon>
        <taxon>Fungi</taxon>
        <taxon>Dikarya</taxon>
        <taxon>Ascomycota</taxon>
        <taxon>Pezizomycotina</taxon>
        <taxon>Sordariomycetes</taxon>
        <taxon>Xylariomycetidae</taxon>
        <taxon>Xylariales</taxon>
        <taxon>Hypoxylaceae</taxon>
        <taxon>Hypoxylon</taxon>
    </lineage>
</organism>
<dbReference type="Proteomes" id="UP001497700">
    <property type="component" value="Unassembled WGS sequence"/>
</dbReference>
<sequence>MESLEYLGITSLIFPCFFAALVWYVANQKTTVYDAFPRIQDSVIRSTFWTSHVQNLVWKGYQSVTKPTGKPFAVRWWAKSFLILPPKYLPSLRDAGWTHLSFYRTISDAFFLHTSVGNLYDSDMTVQVVRKGLNPRIPQLTTIFENEIEYALKAELGEGTNGNIRNARSLFTAIIHRSASRIFIGEELCRNEKFVRISSDFVMSIFMTGLIIVRLPLGPFREWLAYPLAAWHRRKLAQSTNMLIPVLQKRIGERANHKRSQDRLDAIEWSLGLLPKGDEVDIKRLADELMHNLWAGTSAPGGLVTEIMFQILLEPKYQEPLRKEAIEALGPNGRWTEKALSSFPLLDSFIREINRCYPTGAITCSRTVLEKPYVFPDGLTLPVGTRFGFPTKAMQNDAGDTFDGFRFAKLNEIPELEEEDPNTSRGATAMSTTNLAWGYGTHVCPGRFFAVRMIKMVVATLLLKYDIKWDGLVDHRPSPTMIEGQFIPNLFQKVKVFHRPN</sequence>
<keyword evidence="2" id="KW-1185">Reference proteome</keyword>
<proteinExistence type="predicted"/>
<accession>A0ACB9YIX3</accession>
<protein>
    <submittedName>
        <fullName evidence="1">Cytochrome P450</fullName>
    </submittedName>
</protein>
<reference evidence="1 2" key="1">
    <citation type="journal article" date="2022" name="New Phytol.">
        <title>Ecological generalism drives hyperdiversity of secondary metabolite gene clusters in xylarialean endophytes.</title>
        <authorList>
            <person name="Franco M.E.E."/>
            <person name="Wisecaver J.H."/>
            <person name="Arnold A.E."/>
            <person name="Ju Y.M."/>
            <person name="Slot J.C."/>
            <person name="Ahrendt S."/>
            <person name="Moore L.P."/>
            <person name="Eastman K.E."/>
            <person name="Scott K."/>
            <person name="Konkel Z."/>
            <person name="Mondo S.J."/>
            <person name="Kuo A."/>
            <person name="Hayes R.D."/>
            <person name="Haridas S."/>
            <person name="Andreopoulos B."/>
            <person name="Riley R."/>
            <person name="LaButti K."/>
            <person name="Pangilinan J."/>
            <person name="Lipzen A."/>
            <person name="Amirebrahimi M."/>
            <person name="Yan J."/>
            <person name="Adam C."/>
            <person name="Keymanesh K."/>
            <person name="Ng V."/>
            <person name="Louie K."/>
            <person name="Northen T."/>
            <person name="Drula E."/>
            <person name="Henrissat B."/>
            <person name="Hsieh H.M."/>
            <person name="Youens-Clark K."/>
            <person name="Lutzoni F."/>
            <person name="Miadlikowska J."/>
            <person name="Eastwood D.C."/>
            <person name="Hamelin R.C."/>
            <person name="Grigoriev I.V."/>
            <person name="U'Ren J.M."/>
        </authorList>
    </citation>
    <scope>NUCLEOTIDE SEQUENCE [LARGE SCALE GENOMIC DNA]</scope>
    <source>
        <strain evidence="1 2">CBS 119005</strain>
    </source>
</reference>
<name>A0ACB9YIX3_9PEZI</name>